<dbReference type="SUPFAM" id="SSF55144">
    <property type="entry name" value="LigT-like"/>
    <property type="match status" value="1"/>
</dbReference>
<gene>
    <name evidence="1" type="primary">95</name>
    <name evidence="1" type="ORF">PBI_LITTLETON_95</name>
</gene>
<protein>
    <recommendedName>
        <fullName evidence="3">RNA ligase</fullName>
    </recommendedName>
</protein>
<dbReference type="EMBL" id="KX369583">
    <property type="protein sequence ID" value="ANT41627.1"/>
    <property type="molecule type" value="Genomic_DNA"/>
</dbReference>
<sequence length="253" mass="27659">MNAENFTYGRWWGDRDAAQSYAGDPAKEEGAHMVGAWFSPEDLVEQKSSYGYLARPGATGVIEEAHTSENGRWRPHPDAKGKIVTASGIIRSADAEQAKQTGGMVALYPSTESAQKIVVPGGEPIDDLHLTVTYFGQDVTGQDPTELVDFLYYLAPQFPPIEANIFGTAVFNSTGDDPCIVYLVGNSPHLTPLFQQLKRFALEHYPGAAEQHDPWIPHITAAYGAGAMIDYEGPVVFDRIGLRWPGADQDFNL</sequence>
<evidence type="ECO:0000313" key="1">
    <source>
        <dbReference type="EMBL" id="ANT41627.1"/>
    </source>
</evidence>
<dbReference type="InterPro" id="IPR009097">
    <property type="entry name" value="Cyclic_Pdiesterase"/>
</dbReference>
<dbReference type="Gene3D" id="3.90.1140.10">
    <property type="entry name" value="Cyclic phosphodiesterase"/>
    <property type="match status" value="1"/>
</dbReference>
<dbReference type="Proteomes" id="UP000221269">
    <property type="component" value="Genome"/>
</dbReference>
<reference evidence="2" key="1">
    <citation type="submission" date="2016-06" db="EMBL/GenBank/DDBJ databases">
        <authorList>
            <person name="Kjaerup R.B."/>
            <person name="Dalgaard T.S."/>
            <person name="Juul-Madsen H.R."/>
        </authorList>
    </citation>
    <scope>NUCLEOTIDE SEQUENCE [LARGE SCALE GENOMIC DNA]</scope>
</reference>
<name>A0A1B1PBT3_9CAUD</name>
<organism evidence="1 2">
    <name type="scientific">Mycobacterium phage Littleton</name>
    <dbReference type="NCBI Taxonomy" id="1873888"/>
    <lineage>
        <taxon>Viruses</taxon>
        <taxon>Duplodnaviria</taxon>
        <taxon>Heunggongvirae</taxon>
        <taxon>Uroviricota</taxon>
        <taxon>Caudoviricetes</taxon>
        <taxon>Ceeclamvirinae</taxon>
        <taxon>Bixzunavirus</taxon>
        <taxon>Bixzunavirus Bxz1</taxon>
    </lineage>
</organism>
<evidence type="ECO:0000313" key="2">
    <source>
        <dbReference type="Proteomes" id="UP000221269"/>
    </source>
</evidence>
<accession>A0A1B1PBT3</accession>
<evidence type="ECO:0008006" key="3">
    <source>
        <dbReference type="Google" id="ProtNLM"/>
    </source>
</evidence>
<proteinExistence type="predicted"/>